<keyword evidence="3" id="KW-1185">Reference proteome</keyword>
<gene>
    <name evidence="2" type="ORF">C471_07661</name>
</gene>
<reference evidence="2 3" key="1">
    <citation type="journal article" date="2014" name="PLoS Genet.">
        <title>Phylogenetically driven sequencing of extremely halophilic archaea reveals strategies for static and dynamic osmo-response.</title>
        <authorList>
            <person name="Becker E.A."/>
            <person name="Seitzer P.M."/>
            <person name="Tritt A."/>
            <person name="Larsen D."/>
            <person name="Krusor M."/>
            <person name="Yao A.I."/>
            <person name="Wu D."/>
            <person name="Madern D."/>
            <person name="Eisen J.A."/>
            <person name="Darling A.E."/>
            <person name="Facciotti M.T."/>
        </authorList>
    </citation>
    <scope>NUCLEOTIDE SEQUENCE [LARGE SCALE GENOMIC DNA]</scope>
    <source>
        <strain evidence="2 3">DSM 1137</strain>
    </source>
</reference>
<evidence type="ECO:0000256" key="1">
    <source>
        <dbReference type="SAM" id="Phobius"/>
    </source>
</evidence>
<name>M0E117_9EURY</name>
<feature type="transmembrane region" description="Helical" evidence="1">
    <location>
        <begin position="70"/>
        <end position="96"/>
    </location>
</feature>
<evidence type="ECO:0000313" key="3">
    <source>
        <dbReference type="Proteomes" id="UP000011514"/>
    </source>
</evidence>
<dbReference type="EMBL" id="AOJE01000025">
    <property type="protein sequence ID" value="ELZ40642.1"/>
    <property type="molecule type" value="Genomic_DNA"/>
</dbReference>
<sequence>MNASDVVVKPVSWTWTQVTGWASNVRNLVTDTSLDDILPPAVTEGVEWLAEQLPLAFGTGSPEDQIKASAVLAVASIITSVFSGGLTIGAVLVFALTGMIGALRFWPALDSAWGSLGDVRGSGGEKEWRRR</sequence>
<dbReference type="STRING" id="1227484.C471_07661"/>
<accession>M0E117</accession>
<dbReference type="eggNOG" id="arCOG13364">
    <property type="taxonomic scope" value="Archaea"/>
</dbReference>
<comment type="caution">
    <text evidence="2">The sequence shown here is derived from an EMBL/GenBank/DDBJ whole genome shotgun (WGS) entry which is preliminary data.</text>
</comment>
<evidence type="ECO:0000313" key="2">
    <source>
        <dbReference type="EMBL" id="ELZ40642.1"/>
    </source>
</evidence>
<protein>
    <submittedName>
        <fullName evidence="2">Uncharacterized protein</fullName>
    </submittedName>
</protein>
<keyword evidence="1" id="KW-0472">Membrane</keyword>
<dbReference type="RefSeq" id="WP_004047784.1">
    <property type="nucleotide sequence ID" value="NZ_AOJE01000025.1"/>
</dbReference>
<dbReference type="Proteomes" id="UP000011514">
    <property type="component" value="Unassembled WGS sequence"/>
</dbReference>
<proteinExistence type="predicted"/>
<organism evidence="2 3">
    <name type="scientific">Halorubrum saccharovorum DSM 1137</name>
    <dbReference type="NCBI Taxonomy" id="1227484"/>
    <lineage>
        <taxon>Archaea</taxon>
        <taxon>Methanobacteriati</taxon>
        <taxon>Methanobacteriota</taxon>
        <taxon>Stenosarchaea group</taxon>
        <taxon>Halobacteria</taxon>
        <taxon>Halobacteriales</taxon>
        <taxon>Haloferacaceae</taxon>
        <taxon>Halorubrum</taxon>
    </lineage>
</organism>
<keyword evidence="1" id="KW-0812">Transmembrane</keyword>
<keyword evidence="1" id="KW-1133">Transmembrane helix</keyword>
<dbReference type="AlphaFoldDB" id="M0E117"/>
<dbReference type="PATRIC" id="fig|1227484.4.peg.1544"/>